<feature type="domain" description="Thioredoxin" evidence="12">
    <location>
        <begin position="43"/>
        <end position="216"/>
    </location>
</feature>
<evidence type="ECO:0000256" key="4">
    <source>
        <dbReference type="ARBA" id="ARBA00022862"/>
    </source>
</evidence>
<dbReference type="InterPro" id="IPR000866">
    <property type="entry name" value="AhpC/TSA"/>
</dbReference>
<gene>
    <name evidence="13" type="ORF">MJO52_10870</name>
</gene>
<proteinExistence type="inferred from homology"/>
<reference evidence="13" key="1">
    <citation type="submission" date="2022-02" db="EMBL/GenBank/DDBJ databases">
        <title>Coral-associated bacteria.</title>
        <authorList>
            <person name="Tang K."/>
            <person name="Wang X."/>
        </authorList>
    </citation>
    <scope>NUCLEOTIDE SEQUENCE</scope>
    <source>
        <strain evidence="13">SCSIO 43006</strain>
    </source>
</reference>
<sequence>MSLQDKLDAFKEVFKQQAPEGAFEAFARSSKELAASGQVERSIKVGEKVPYFTLPDSEGNDVALEELLAKGPVILTFYRGVWCPYCNIELQALEEVAAEIKARGATLVAISMQRPAESRKSQRDNKLSFPILTDQSGKLAEKFGIRWTLQPNVIEFHKVFKVELPTIHRDGAWNLPMPARYVIDTDGTIAYAEVNPDYTRRPEPSDLFPVLEKLSQSTTA</sequence>
<evidence type="ECO:0000259" key="12">
    <source>
        <dbReference type="PROSITE" id="PS51352"/>
    </source>
</evidence>
<keyword evidence="6" id="KW-1015">Disulfide bond</keyword>
<evidence type="ECO:0000256" key="9">
    <source>
        <dbReference type="ARBA" id="ARBA00038489"/>
    </source>
</evidence>
<protein>
    <recommendedName>
        <fullName evidence="2">thioredoxin-dependent peroxiredoxin</fullName>
        <ecNumber evidence="2">1.11.1.24</ecNumber>
    </recommendedName>
    <alternativeName>
        <fullName evidence="8">Thioredoxin peroxidase</fullName>
    </alternativeName>
    <alternativeName>
        <fullName evidence="10">Thioredoxin-dependent peroxiredoxin Bcp</fullName>
    </alternativeName>
</protein>
<evidence type="ECO:0000256" key="6">
    <source>
        <dbReference type="ARBA" id="ARBA00023157"/>
    </source>
</evidence>
<keyword evidence="7" id="KW-0676">Redox-active center</keyword>
<keyword evidence="14" id="KW-1185">Reference proteome</keyword>
<dbReference type="PROSITE" id="PS51352">
    <property type="entry name" value="THIOREDOXIN_2"/>
    <property type="match status" value="1"/>
</dbReference>
<dbReference type="EC" id="1.11.1.24" evidence="2"/>
<evidence type="ECO:0000256" key="7">
    <source>
        <dbReference type="ARBA" id="ARBA00023284"/>
    </source>
</evidence>
<evidence type="ECO:0000313" key="13">
    <source>
        <dbReference type="EMBL" id="USD19585.1"/>
    </source>
</evidence>
<dbReference type="Proteomes" id="UP001055658">
    <property type="component" value="Chromosome"/>
</dbReference>
<evidence type="ECO:0000256" key="3">
    <source>
        <dbReference type="ARBA" id="ARBA00022559"/>
    </source>
</evidence>
<name>A0ABY4V5M7_9GAMM</name>
<dbReference type="CDD" id="cd02970">
    <property type="entry name" value="PRX_like2"/>
    <property type="match status" value="1"/>
</dbReference>
<dbReference type="InterPro" id="IPR036249">
    <property type="entry name" value="Thioredoxin-like_sf"/>
</dbReference>
<comment type="catalytic activity">
    <reaction evidence="11">
        <text>a hydroperoxide + [thioredoxin]-dithiol = an alcohol + [thioredoxin]-disulfide + H2O</text>
        <dbReference type="Rhea" id="RHEA:62620"/>
        <dbReference type="Rhea" id="RHEA-COMP:10698"/>
        <dbReference type="Rhea" id="RHEA-COMP:10700"/>
        <dbReference type="ChEBI" id="CHEBI:15377"/>
        <dbReference type="ChEBI" id="CHEBI:29950"/>
        <dbReference type="ChEBI" id="CHEBI:30879"/>
        <dbReference type="ChEBI" id="CHEBI:35924"/>
        <dbReference type="ChEBI" id="CHEBI:50058"/>
        <dbReference type="EC" id="1.11.1.24"/>
    </reaction>
</comment>
<dbReference type="EMBL" id="CP092418">
    <property type="protein sequence ID" value="USD19585.1"/>
    <property type="molecule type" value="Genomic_DNA"/>
</dbReference>
<dbReference type="PANTHER" id="PTHR42801:SF7">
    <property type="entry name" value="SLL1159 PROTEIN"/>
    <property type="match status" value="1"/>
</dbReference>
<dbReference type="Pfam" id="PF00578">
    <property type="entry name" value="AhpC-TSA"/>
    <property type="match status" value="1"/>
</dbReference>
<dbReference type="InterPro" id="IPR013766">
    <property type="entry name" value="Thioredoxin_domain"/>
</dbReference>
<evidence type="ECO:0000256" key="8">
    <source>
        <dbReference type="ARBA" id="ARBA00032824"/>
    </source>
</evidence>
<keyword evidence="4" id="KW-0049">Antioxidant</keyword>
<evidence type="ECO:0000256" key="2">
    <source>
        <dbReference type="ARBA" id="ARBA00013017"/>
    </source>
</evidence>
<organism evidence="13 14">
    <name type="scientific">Microbulbifer variabilis</name>
    <dbReference type="NCBI Taxonomy" id="266805"/>
    <lineage>
        <taxon>Bacteria</taxon>
        <taxon>Pseudomonadati</taxon>
        <taxon>Pseudomonadota</taxon>
        <taxon>Gammaproteobacteria</taxon>
        <taxon>Cellvibrionales</taxon>
        <taxon>Microbulbiferaceae</taxon>
        <taxon>Microbulbifer</taxon>
    </lineage>
</organism>
<comment type="function">
    <text evidence="1">Thiol-specific peroxidase that catalyzes the reduction of hydrogen peroxide and organic hydroperoxides to water and alcohols, respectively. Plays a role in cell protection against oxidative stress by detoxifying peroxides and as sensor of hydrogen peroxide-mediated signaling events.</text>
</comment>
<evidence type="ECO:0000256" key="1">
    <source>
        <dbReference type="ARBA" id="ARBA00003330"/>
    </source>
</evidence>
<keyword evidence="5" id="KW-0560">Oxidoreductase</keyword>
<evidence type="ECO:0000256" key="11">
    <source>
        <dbReference type="ARBA" id="ARBA00049091"/>
    </source>
</evidence>
<keyword evidence="3" id="KW-0575">Peroxidase</keyword>
<dbReference type="PANTHER" id="PTHR42801">
    <property type="entry name" value="THIOREDOXIN-DEPENDENT PEROXIDE REDUCTASE"/>
    <property type="match status" value="1"/>
</dbReference>
<dbReference type="RefSeq" id="WP_252081684.1">
    <property type="nucleotide sequence ID" value="NZ_CP092418.1"/>
</dbReference>
<evidence type="ECO:0000256" key="10">
    <source>
        <dbReference type="ARBA" id="ARBA00042639"/>
    </source>
</evidence>
<dbReference type="InterPro" id="IPR050924">
    <property type="entry name" value="Peroxiredoxin_BCP/PrxQ"/>
</dbReference>
<dbReference type="SUPFAM" id="SSF52833">
    <property type="entry name" value="Thioredoxin-like"/>
    <property type="match status" value="1"/>
</dbReference>
<dbReference type="Gene3D" id="3.40.30.10">
    <property type="entry name" value="Glutaredoxin"/>
    <property type="match status" value="1"/>
</dbReference>
<accession>A0ABY4V5M7</accession>
<evidence type="ECO:0000256" key="5">
    <source>
        <dbReference type="ARBA" id="ARBA00023002"/>
    </source>
</evidence>
<comment type="similarity">
    <text evidence="9">Belongs to the peroxiredoxin family. BCP/PrxQ subfamily.</text>
</comment>
<evidence type="ECO:0000313" key="14">
    <source>
        <dbReference type="Proteomes" id="UP001055658"/>
    </source>
</evidence>